<evidence type="ECO:0000313" key="4">
    <source>
        <dbReference type="Proteomes" id="UP000242818"/>
    </source>
</evidence>
<dbReference type="Pfam" id="PF06283">
    <property type="entry name" value="ThuA"/>
    <property type="match status" value="1"/>
</dbReference>
<dbReference type="PANTHER" id="PTHR40469:SF2">
    <property type="entry name" value="GALACTOSE-BINDING DOMAIN-LIKE SUPERFAMILY PROTEIN"/>
    <property type="match status" value="1"/>
</dbReference>
<dbReference type="Gene3D" id="3.40.50.880">
    <property type="match status" value="1"/>
</dbReference>
<dbReference type="InterPro" id="IPR029010">
    <property type="entry name" value="ThuA-like"/>
</dbReference>
<dbReference type="InterPro" id="IPR029062">
    <property type="entry name" value="Class_I_gatase-like"/>
</dbReference>
<evidence type="ECO:0000259" key="2">
    <source>
        <dbReference type="Pfam" id="PF06283"/>
    </source>
</evidence>
<organism evidence="3 4">
    <name type="scientific">Chitinophaga costaii</name>
    <dbReference type="NCBI Taxonomy" id="1335309"/>
    <lineage>
        <taxon>Bacteria</taxon>
        <taxon>Pseudomonadati</taxon>
        <taxon>Bacteroidota</taxon>
        <taxon>Chitinophagia</taxon>
        <taxon>Chitinophagales</taxon>
        <taxon>Chitinophagaceae</taxon>
        <taxon>Chitinophaga</taxon>
    </lineage>
</organism>
<dbReference type="EMBL" id="FMAR01000004">
    <property type="protein sequence ID" value="SCC19468.1"/>
    <property type="molecule type" value="Genomic_DNA"/>
</dbReference>
<name>A0A1C4CKA1_9BACT</name>
<dbReference type="Proteomes" id="UP000242818">
    <property type="component" value="Unassembled WGS sequence"/>
</dbReference>
<protein>
    <recommendedName>
        <fullName evidence="2">ThuA-like domain-containing protein</fullName>
    </recommendedName>
</protein>
<proteinExistence type="predicted"/>
<evidence type="ECO:0000313" key="3">
    <source>
        <dbReference type="EMBL" id="SCC19468.1"/>
    </source>
</evidence>
<evidence type="ECO:0000256" key="1">
    <source>
        <dbReference type="SAM" id="SignalP"/>
    </source>
</evidence>
<dbReference type="AlphaFoldDB" id="A0A1C4CKA1"/>
<reference evidence="3 4" key="1">
    <citation type="submission" date="2016-08" db="EMBL/GenBank/DDBJ databases">
        <authorList>
            <person name="Seilhamer J.J."/>
        </authorList>
    </citation>
    <scope>NUCLEOTIDE SEQUENCE [LARGE SCALE GENOMIC DNA]</scope>
    <source>
        <strain evidence="3 4">A37T2</strain>
    </source>
</reference>
<dbReference type="SUPFAM" id="SSF52317">
    <property type="entry name" value="Class I glutamine amidotransferase-like"/>
    <property type="match status" value="1"/>
</dbReference>
<dbReference type="STRING" id="1335309.GA0116948_104167"/>
<keyword evidence="4" id="KW-1185">Reference proteome</keyword>
<sequence>MIQRLCLCAGLLLAAFNGNAQGAPPSFKVLALLSPVEDHRQMMKAARPMLEEMARENHFQISITDDASVLNAANLRQYAVVVQLQEAPFDIPVAAQQALQQYIESGKGWVGIHAAGLTGKSFLAPGTPYWQWFEGFMGGVIYWPHPAFQKGTVIVEDHTHPITKGLPAKFEISDEWYEFDKSPRGQVRVLATADETTYHPNKPMGDHPIIWVNEKFRRMVYIGIGHDASLCSDPNFTLLLKNAINWAAEQQ</sequence>
<keyword evidence="1" id="KW-0732">Signal</keyword>
<feature type="signal peptide" evidence="1">
    <location>
        <begin position="1"/>
        <end position="22"/>
    </location>
</feature>
<feature type="domain" description="ThuA-like" evidence="2">
    <location>
        <begin position="39"/>
        <end position="247"/>
    </location>
</feature>
<feature type="chain" id="PRO_5008689968" description="ThuA-like domain-containing protein" evidence="1">
    <location>
        <begin position="23"/>
        <end position="251"/>
    </location>
</feature>
<gene>
    <name evidence="3" type="ORF">GA0116948_104167</name>
</gene>
<dbReference type="RefSeq" id="WP_089710828.1">
    <property type="nucleotide sequence ID" value="NZ_FMAR01000004.1"/>
</dbReference>
<accession>A0A1C4CKA1</accession>
<dbReference type="OrthoDB" id="1117240at2"/>
<dbReference type="PANTHER" id="PTHR40469">
    <property type="entry name" value="SECRETED GLYCOSYL HYDROLASE"/>
    <property type="match status" value="1"/>
</dbReference>